<dbReference type="Proteomes" id="UP000184111">
    <property type="component" value="Unassembled WGS sequence"/>
</dbReference>
<reference evidence="3 4" key="1">
    <citation type="submission" date="2016-11" db="EMBL/GenBank/DDBJ databases">
        <authorList>
            <person name="Jaros S."/>
            <person name="Januszkiewicz K."/>
            <person name="Wedrychowicz H."/>
        </authorList>
    </citation>
    <scope>NUCLEOTIDE SEQUENCE [LARGE SCALE GENOMIC DNA]</scope>
    <source>
        <strain evidence="3 4">CGMCC 4.2025</strain>
    </source>
</reference>
<dbReference type="InterPro" id="IPR010951">
    <property type="entry name" value="CM_bact"/>
</dbReference>
<dbReference type="STRING" id="310782.SAMN05216499_11218"/>
<dbReference type="NCBIfam" id="TIGR01795">
    <property type="entry name" value="CM_mono_cladeE"/>
    <property type="match status" value="1"/>
</dbReference>
<evidence type="ECO:0000256" key="1">
    <source>
        <dbReference type="ARBA" id="ARBA00023235"/>
    </source>
</evidence>
<dbReference type="PROSITE" id="PS51168">
    <property type="entry name" value="CHORISMATE_MUT_2"/>
    <property type="match status" value="1"/>
</dbReference>
<dbReference type="InterPro" id="IPR036263">
    <property type="entry name" value="Chorismate_II_sf"/>
</dbReference>
<gene>
    <name evidence="3" type="ORF">SAMN05216499_11218</name>
</gene>
<proteinExistence type="predicted"/>
<dbReference type="NCBIfam" id="NF006691">
    <property type="entry name" value="PRK09239.1"/>
    <property type="match status" value="1"/>
</dbReference>
<feature type="domain" description="Chorismate mutase" evidence="2">
    <location>
        <begin position="15"/>
        <end position="106"/>
    </location>
</feature>
<dbReference type="SMART" id="SM00830">
    <property type="entry name" value="CM_2"/>
    <property type="match status" value="1"/>
</dbReference>
<evidence type="ECO:0000313" key="3">
    <source>
        <dbReference type="EMBL" id="SHM55367.1"/>
    </source>
</evidence>
<dbReference type="PANTHER" id="PTHR38041">
    <property type="entry name" value="CHORISMATE MUTASE"/>
    <property type="match status" value="1"/>
</dbReference>
<dbReference type="GO" id="GO:0009697">
    <property type="term" value="P:salicylic acid biosynthetic process"/>
    <property type="evidence" value="ECO:0007669"/>
    <property type="project" value="TreeGrafter"/>
</dbReference>
<organism evidence="3 4">
    <name type="scientific">Actinacidiphila paucisporea</name>
    <dbReference type="NCBI Taxonomy" id="310782"/>
    <lineage>
        <taxon>Bacteria</taxon>
        <taxon>Bacillati</taxon>
        <taxon>Actinomycetota</taxon>
        <taxon>Actinomycetes</taxon>
        <taxon>Kitasatosporales</taxon>
        <taxon>Streptomycetaceae</taxon>
        <taxon>Actinacidiphila</taxon>
    </lineage>
</organism>
<dbReference type="PANTHER" id="PTHR38041:SF1">
    <property type="entry name" value="CHORISMATE MUTASE"/>
    <property type="match status" value="1"/>
</dbReference>
<dbReference type="EMBL" id="FRBI01000012">
    <property type="protein sequence ID" value="SHM55367.1"/>
    <property type="molecule type" value="Genomic_DNA"/>
</dbReference>
<dbReference type="SUPFAM" id="SSF48600">
    <property type="entry name" value="Chorismate mutase II"/>
    <property type="match status" value="1"/>
</dbReference>
<sequence>MSDQPTAEHTLVGDEQALRRLRELRGSIDNLDAALVHLLAERFKCTQQVGELKAAHDLPPADPAREADQIARLRRLAEDARLDPAFAEKFLNFIIDEVVRHHRAIAARPQPGSGNRR</sequence>
<dbReference type="InterPro" id="IPR002701">
    <property type="entry name" value="CM_II_prokaryot"/>
</dbReference>
<keyword evidence="1" id="KW-0413">Isomerase</keyword>
<dbReference type="InterPro" id="IPR036979">
    <property type="entry name" value="CM_dom_sf"/>
</dbReference>
<dbReference type="Gene3D" id="1.20.59.10">
    <property type="entry name" value="Chorismate mutase"/>
    <property type="match status" value="1"/>
</dbReference>
<accession>A0A1M7JS18</accession>
<name>A0A1M7JS18_9ACTN</name>
<dbReference type="InterPro" id="IPR051331">
    <property type="entry name" value="Chorismate_mutase-related"/>
</dbReference>
<evidence type="ECO:0000313" key="4">
    <source>
        <dbReference type="Proteomes" id="UP000184111"/>
    </source>
</evidence>
<evidence type="ECO:0000259" key="2">
    <source>
        <dbReference type="PROSITE" id="PS51168"/>
    </source>
</evidence>
<dbReference type="OrthoDB" id="3267837at2"/>
<dbReference type="GO" id="GO:0004106">
    <property type="term" value="F:chorismate mutase activity"/>
    <property type="evidence" value="ECO:0007669"/>
    <property type="project" value="InterPro"/>
</dbReference>
<dbReference type="AlphaFoldDB" id="A0A1M7JS18"/>
<keyword evidence="4" id="KW-1185">Reference proteome</keyword>
<protein>
    <submittedName>
        <fullName evidence="3">Chorismate mutase</fullName>
    </submittedName>
</protein>
<dbReference type="Pfam" id="PF01817">
    <property type="entry name" value="CM_2"/>
    <property type="match status" value="1"/>
</dbReference>
<dbReference type="RefSeq" id="WP_073499965.1">
    <property type="nucleotide sequence ID" value="NZ_FRBI01000012.1"/>
</dbReference>
<dbReference type="GO" id="GO:0046417">
    <property type="term" value="P:chorismate metabolic process"/>
    <property type="evidence" value="ECO:0007669"/>
    <property type="project" value="InterPro"/>
</dbReference>